<organism evidence="1 2">
    <name type="scientific">Coccidioides immitis (strain RS)</name>
    <name type="common">Valley fever fungus</name>
    <dbReference type="NCBI Taxonomy" id="246410"/>
    <lineage>
        <taxon>Eukaryota</taxon>
        <taxon>Fungi</taxon>
        <taxon>Dikarya</taxon>
        <taxon>Ascomycota</taxon>
        <taxon>Pezizomycotina</taxon>
        <taxon>Eurotiomycetes</taxon>
        <taxon>Eurotiomycetidae</taxon>
        <taxon>Onygenales</taxon>
        <taxon>Onygenaceae</taxon>
        <taxon>Coccidioides</taxon>
    </lineage>
</organism>
<dbReference type="VEuPathDB" id="FungiDB:CIMG_06604"/>
<name>A0A0E1RXK0_COCIM</name>
<dbReference type="EMBL" id="GG704912">
    <property type="protein sequence ID" value="EAS31125.1"/>
    <property type="molecule type" value="Genomic_DNA"/>
</dbReference>
<accession>A0A0E1RXK0</accession>
<dbReference type="RefSeq" id="XP_001242708.1">
    <property type="nucleotide sequence ID" value="XM_001242707.2"/>
</dbReference>
<dbReference type="KEGG" id="cim:CIMG_06604"/>
<dbReference type="AlphaFoldDB" id="A0A0E1RXK0"/>
<sequence>MAQGAMWRAPALFSRCAAQTSKFSRSSRSFSSTPSYSKEILPPFKPSSSPELTELLEVFRQKLFIPMSLSLRHKRLMFKQKYAQKLQDNPISVKVGGQTEESYLLKPMKPEDQPGSAEFRKMVSLMKTREDWLNIIPFLTGLQNSKRPFATKNLVWLVRKAGLAGQASVMVESVKQSKRTGLTLANVAVAKNLFLAIRYKAQEANFKGAEVETALRQARQMADLFDAPEHTAADRMNDAKHSPEIIAILLELSAANTLDSLGGKDVEGQVRAYATRLLSTWSFGNFDVPALWETANFRLLELIPVWSGMNLALQVDEIKADAELSNALRSRMGELGKTIEASVEKVTKESDSADRSGVVLAKRLYHK</sequence>
<reference evidence="2" key="2">
    <citation type="journal article" date="2010" name="Genome Res.">
        <title>Population genomic sequencing of Coccidioides fungi reveals recent hybridization and transposon control.</title>
        <authorList>
            <person name="Neafsey D.E."/>
            <person name="Barker B.M."/>
            <person name="Sharpton T.J."/>
            <person name="Stajich J.E."/>
            <person name="Park D.J."/>
            <person name="Whiston E."/>
            <person name="Hung C.-Y."/>
            <person name="McMahan C."/>
            <person name="White J."/>
            <person name="Sykes S."/>
            <person name="Heiman D."/>
            <person name="Young S."/>
            <person name="Zeng Q."/>
            <person name="Abouelleil A."/>
            <person name="Aftuck L."/>
            <person name="Bessette D."/>
            <person name="Brown A."/>
            <person name="FitzGerald M."/>
            <person name="Lui A."/>
            <person name="Macdonald J.P."/>
            <person name="Priest M."/>
            <person name="Orbach M.J."/>
            <person name="Galgiani J.N."/>
            <person name="Kirkland T.N."/>
            <person name="Cole G.T."/>
            <person name="Birren B.W."/>
            <person name="Henn M.R."/>
            <person name="Taylor J.W."/>
            <person name="Rounsley S.D."/>
        </authorList>
    </citation>
    <scope>GENOME REANNOTATION</scope>
    <source>
        <strain evidence="2">RS</strain>
    </source>
</reference>
<reference evidence="2" key="1">
    <citation type="journal article" date="2009" name="Genome Res.">
        <title>Comparative genomic analyses of the human fungal pathogens Coccidioides and their relatives.</title>
        <authorList>
            <person name="Sharpton T.J."/>
            <person name="Stajich J.E."/>
            <person name="Rounsley S.D."/>
            <person name="Gardner M.J."/>
            <person name="Wortman J.R."/>
            <person name="Jordar V.S."/>
            <person name="Maiti R."/>
            <person name="Kodira C.D."/>
            <person name="Neafsey D.E."/>
            <person name="Zeng Q."/>
            <person name="Hung C.-Y."/>
            <person name="McMahan C."/>
            <person name="Muszewska A."/>
            <person name="Grynberg M."/>
            <person name="Mandel M.A."/>
            <person name="Kellner E.M."/>
            <person name="Barker B.M."/>
            <person name="Galgiani J.N."/>
            <person name="Orbach M.J."/>
            <person name="Kirkland T.N."/>
            <person name="Cole G.T."/>
            <person name="Henn M.R."/>
            <person name="Birren B.W."/>
            <person name="Taylor J.W."/>
        </authorList>
    </citation>
    <scope>NUCLEOTIDE SEQUENCE [LARGE SCALE GENOMIC DNA]</scope>
    <source>
        <strain evidence="2">RS</strain>
    </source>
</reference>
<dbReference type="OrthoDB" id="5405126at2759"/>
<evidence type="ECO:0000313" key="1">
    <source>
        <dbReference type="EMBL" id="EAS31125.1"/>
    </source>
</evidence>
<dbReference type="InParanoid" id="A0A0E1RXK0"/>
<evidence type="ECO:0000313" key="2">
    <source>
        <dbReference type="Proteomes" id="UP000001261"/>
    </source>
</evidence>
<dbReference type="OMA" id="ENVPIYN"/>
<protein>
    <submittedName>
        <fullName evidence="1">Uncharacterized protein</fullName>
    </submittedName>
</protein>
<dbReference type="Proteomes" id="UP000001261">
    <property type="component" value="Unassembled WGS sequence"/>
</dbReference>
<gene>
    <name evidence="1" type="ORF">CIMG_06604</name>
</gene>
<dbReference type="GeneID" id="4562204"/>
<proteinExistence type="predicted"/>
<keyword evidence="2" id="KW-1185">Reference proteome</keyword>